<dbReference type="InterPro" id="IPR059000">
    <property type="entry name" value="ATPase_P-type_domA"/>
</dbReference>
<evidence type="ECO:0000256" key="13">
    <source>
        <dbReference type="ARBA" id="ARBA00022840"/>
    </source>
</evidence>
<dbReference type="OrthoDB" id="9814270at2"/>
<keyword evidence="9 23" id="KW-0479">Metal-binding</keyword>
<feature type="domain" description="HMA" evidence="24">
    <location>
        <begin position="2"/>
        <end position="63"/>
    </location>
</feature>
<evidence type="ECO:0000256" key="17">
    <source>
        <dbReference type="ARBA" id="ARBA00023008"/>
    </source>
</evidence>
<dbReference type="SUPFAM" id="SSF81653">
    <property type="entry name" value="Calcium ATPase, transduction domain A"/>
    <property type="match status" value="1"/>
</dbReference>
<dbReference type="InterPro" id="IPR036163">
    <property type="entry name" value="HMA_dom_sf"/>
</dbReference>
<sequence>MPIIQLNLTGLSCGHCVKAVKKILEEIEGVEQAEVTLTSAKVTGHVDPQLLIDAITQQDYGASISGEENAKDNLLPHDTVLINSDPRVVEQDKDQVYLLLSGLNCAACVLKVQKALEAVAQVSSVQINLAEQTALIQGNAKAEQLIQAVQQAGYGAECIENEQIRREKQQRQAQQEITKRKSQAIVALVLGGGLMLWGLLTGEMALTAENRVFWFIIAIITFAVMIYAGGHFYWRAYQALTHKTATMDTLVALGTGTAWLYSLMIVLKPEWFPADSRHLYFEASAMIIGLINLGKMLETRAKQHSSKALEQLIDLTPKTARVLLDNQEQILPLEQVVPGMKLRVLTGDRIAVDGIVQQGTLWVDESMLTGEPLAVEKQQGDKVSAGTMVNDGSAVILAQEIGHRTKLANIIKLVRKAQSSKPQIGQLADKIASIFVPTVLVIAILTAILWYFVYPDYALVTFTTVLIIACPCALGLATPMSIIAGIGRAAEWGILIRDADALQKAASVDTLVFDKTGTLTQGMPRVTAVYCSPDFQQHKAIQLAASLEQSANHPLAKAILRFAEENQQPLLPVEHFTTLKGLGVKGQVAQHTLLLGNEKLLQQHHISTEIAQDFIAQQQAQGATVVFLSVDQTLVVLFAIADPLREDSKVAIKRLHQQGYHLIMLTGDQEKTAQAIAQQLGLDQVIAGVLPEQKAQHIQQLQQQGHQVLMVGDGINDAPALAQANVSMAMGGGSDIAIETAEITLMRPSMNAVADSLALAKGTLRNMKQNLFGAFIYNSLGIPIAAGILYPFFGILLNPMLAGLAMALSSITVATNANRLVKFKVD</sequence>
<keyword evidence="10" id="KW-0677">Repeat</keyword>
<evidence type="ECO:0000256" key="16">
    <source>
        <dbReference type="ARBA" id="ARBA00022989"/>
    </source>
</evidence>
<dbReference type="Gene3D" id="3.40.50.1000">
    <property type="entry name" value="HAD superfamily/HAD-like"/>
    <property type="match status" value="1"/>
</dbReference>
<feature type="transmembrane region" description="Helical" evidence="23">
    <location>
        <begin position="459"/>
        <end position="478"/>
    </location>
</feature>
<dbReference type="EMBL" id="SMFT01000001">
    <property type="protein sequence ID" value="TCK01557.1"/>
    <property type="molecule type" value="Genomic_DNA"/>
</dbReference>
<evidence type="ECO:0000256" key="21">
    <source>
        <dbReference type="ARBA" id="ARBA00033239"/>
    </source>
</evidence>
<dbReference type="PRINTS" id="PR00942">
    <property type="entry name" value="CUATPASEI"/>
</dbReference>
<dbReference type="Proteomes" id="UP000294702">
    <property type="component" value="Unassembled WGS sequence"/>
</dbReference>
<dbReference type="SFLD" id="SFLDS00003">
    <property type="entry name" value="Haloacid_Dehalogenase"/>
    <property type="match status" value="1"/>
</dbReference>
<feature type="transmembrane region" description="Helical" evidence="23">
    <location>
        <begin position="246"/>
        <end position="267"/>
    </location>
</feature>
<comment type="subcellular location">
    <subcellularLocation>
        <location evidence="1">Cell membrane</location>
        <topology evidence="1">Multi-pass membrane protein</topology>
    </subcellularLocation>
</comment>
<dbReference type="GO" id="GO:0005507">
    <property type="term" value="F:copper ion binding"/>
    <property type="evidence" value="ECO:0007669"/>
    <property type="project" value="TreeGrafter"/>
</dbReference>
<reference evidence="25 26" key="1">
    <citation type="submission" date="2019-03" db="EMBL/GenBank/DDBJ databases">
        <title>Genomic Encyclopedia of Type Strains, Phase IV (KMG-IV): sequencing the most valuable type-strain genomes for metagenomic binning, comparative biology and taxonomic classification.</title>
        <authorList>
            <person name="Goeker M."/>
        </authorList>
    </citation>
    <scope>NUCLEOTIDE SEQUENCE [LARGE SCALE GENOMIC DNA]</scope>
    <source>
        <strain evidence="25 26">DSM 15534</strain>
    </source>
</reference>
<dbReference type="SUPFAM" id="SSF55008">
    <property type="entry name" value="HMA, heavy metal-associated domain"/>
    <property type="match status" value="2"/>
</dbReference>
<dbReference type="GO" id="GO:0140581">
    <property type="term" value="F:P-type monovalent copper transporter activity"/>
    <property type="evidence" value="ECO:0007669"/>
    <property type="project" value="UniProtKB-EC"/>
</dbReference>
<evidence type="ECO:0000256" key="23">
    <source>
        <dbReference type="RuleBase" id="RU362081"/>
    </source>
</evidence>
<evidence type="ECO:0000256" key="22">
    <source>
        <dbReference type="ARBA" id="ARBA00049289"/>
    </source>
</evidence>
<dbReference type="Gene3D" id="3.40.1110.10">
    <property type="entry name" value="Calcium-transporting ATPase, cytoplasmic domain N"/>
    <property type="match status" value="1"/>
</dbReference>
<dbReference type="InterPro" id="IPR006121">
    <property type="entry name" value="HMA_dom"/>
</dbReference>
<dbReference type="PROSITE" id="PS00154">
    <property type="entry name" value="ATPASE_E1_E2"/>
    <property type="match status" value="1"/>
</dbReference>
<dbReference type="PANTHER" id="PTHR43520">
    <property type="entry name" value="ATP7, ISOFORM B"/>
    <property type="match status" value="1"/>
</dbReference>
<evidence type="ECO:0000259" key="24">
    <source>
        <dbReference type="PROSITE" id="PS50846"/>
    </source>
</evidence>
<keyword evidence="5" id="KW-0813">Transport</keyword>
<keyword evidence="8 23" id="KW-0812">Transmembrane</keyword>
<dbReference type="NCBIfam" id="TIGR01525">
    <property type="entry name" value="ATPase-IB_hvy"/>
    <property type="match status" value="1"/>
</dbReference>
<evidence type="ECO:0000256" key="6">
    <source>
        <dbReference type="ARBA" id="ARBA00022475"/>
    </source>
</evidence>
<dbReference type="InterPro" id="IPR023298">
    <property type="entry name" value="ATPase_P-typ_TM_dom_sf"/>
</dbReference>
<comment type="catalytic activity">
    <reaction evidence="22">
        <text>Cu(+)(in) + ATP + H2O = Cu(+)(out) + ADP + phosphate + H(+)</text>
        <dbReference type="Rhea" id="RHEA:25792"/>
        <dbReference type="ChEBI" id="CHEBI:15377"/>
        <dbReference type="ChEBI" id="CHEBI:15378"/>
        <dbReference type="ChEBI" id="CHEBI:30616"/>
        <dbReference type="ChEBI" id="CHEBI:43474"/>
        <dbReference type="ChEBI" id="CHEBI:49552"/>
        <dbReference type="ChEBI" id="CHEBI:456216"/>
        <dbReference type="EC" id="7.2.2.8"/>
    </reaction>
</comment>
<dbReference type="AlphaFoldDB" id="A0A4R1G0J7"/>
<keyword evidence="18" id="KW-0406">Ion transport</keyword>
<evidence type="ECO:0000313" key="26">
    <source>
        <dbReference type="Proteomes" id="UP000294702"/>
    </source>
</evidence>
<name>A0A4R1G0J7_9PAST</name>
<dbReference type="SFLD" id="SFLDF00027">
    <property type="entry name" value="p-type_atpase"/>
    <property type="match status" value="1"/>
</dbReference>
<keyword evidence="6 23" id="KW-1003">Cell membrane</keyword>
<evidence type="ECO:0000256" key="8">
    <source>
        <dbReference type="ARBA" id="ARBA00022692"/>
    </source>
</evidence>
<feature type="domain" description="HMA" evidence="24">
    <location>
        <begin position="94"/>
        <end position="157"/>
    </location>
</feature>
<dbReference type="Pfam" id="PF00122">
    <property type="entry name" value="E1-E2_ATPase"/>
    <property type="match status" value="1"/>
</dbReference>
<evidence type="ECO:0000313" key="25">
    <source>
        <dbReference type="EMBL" id="TCK01557.1"/>
    </source>
</evidence>
<dbReference type="Gene3D" id="2.70.150.10">
    <property type="entry name" value="Calcium-transporting ATPase, cytoplasmic transduction domain A"/>
    <property type="match status" value="1"/>
</dbReference>
<dbReference type="InterPro" id="IPR044492">
    <property type="entry name" value="P_typ_ATPase_HD_dom"/>
</dbReference>
<evidence type="ECO:0000256" key="4">
    <source>
        <dbReference type="ARBA" id="ARBA00015102"/>
    </source>
</evidence>
<dbReference type="InterPro" id="IPR017969">
    <property type="entry name" value="Heavy-metal-associated_CS"/>
</dbReference>
<keyword evidence="17" id="KW-0186">Copper</keyword>
<evidence type="ECO:0000256" key="15">
    <source>
        <dbReference type="ARBA" id="ARBA00022967"/>
    </source>
</evidence>
<dbReference type="PROSITE" id="PS50846">
    <property type="entry name" value="HMA_2"/>
    <property type="match status" value="2"/>
</dbReference>
<dbReference type="PROSITE" id="PS01047">
    <property type="entry name" value="HMA_1"/>
    <property type="match status" value="2"/>
</dbReference>
<protein>
    <recommendedName>
        <fullName evidence="4">Copper-exporting P-type ATPase</fullName>
        <ecNumber evidence="3">7.2.2.8</ecNumber>
    </recommendedName>
    <alternativeName>
        <fullName evidence="20">Copper-exporting P-type ATPase A</fullName>
    </alternativeName>
    <alternativeName>
        <fullName evidence="21">Cu(+)-exporting ATPase</fullName>
    </alternativeName>
</protein>
<keyword evidence="12" id="KW-0187">Copper transport</keyword>
<dbReference type="NCBIfam" id="TIGR01511">
    <property type="entry name" value="ATPase-IB1_Cu"/>
    <property type="match status" value="1"/>
</dbReference>
<evidence type="ECO:0000256" key="2">
    <source>
        <dbReference type="ARBA" id="ARBA00006024"/>
    </source>
</evidence>
<dbReference type="FunFam" id="2.70.150.10:FF:000020">
    <property type="entry name" value="Copper-exporting P-type ATPase A"/>
    <property type="match status" value="1"/>
</dbReference>
<dbReference type="NCBIfam" id="TIGR01494">
    <property type="entry name" value="ATPase_P-type"/>
    <property type="match status" value="1"/>
</dbReference>
<dbReference type="GO" id="GO:0043682">
    <property type="term" value="F:P-type divalent copper transporter activity"/>
    <property type="evidence" value="ECO:0007669"/>
    <property type="project" value="TreeGrafter"/>
</dbReference>
<feature type="transmembrane region" description="Helical" evidence="23">
    <location>
        <begin position="771"/>
        <end position="793"/>
    </location>
</feature>
<dbReference type="PRINTS" id="PR00943">
    <property type="entry name" value="CUATPASE"/>
</dbReference>
<keyword evidence="14" id="KW-0460">Magnesium</keyword>
<dbReference type="PANTHER" id="PTHR43520:SF6">
    <property type="entry name" value="COPPER-EXPORTING P-TYPE ATPASE"/>
    <property type="match status" value="1"/>
</dbReference>
<dbReference type="Gene3D" id="3.30.70.100">
    <property type="match status" value="2"/>
</dbReference>
<dbReference type="Pfam" id="PF00702">
    <property type="entry name" value="Hydrolase"/>
    <property type="match status" value="1"/>
</dbReference>
<keyword evidence="19 23" id="KW-0472">Membrane</keyword>
<dbReference type="GO" id="GO:0005886">
    <property type="term" value="C:plasma membrane"/>
    <property type="evidence" value="ECO:0007669"/>
    <property type="project" value="UniProtKB-SubCell"/>
</dbReference>
<evidence type="ECO:0000256" key="10">
    <source>
        <dbReference type="ARBA" id="ARBA00022737"/>
    </source>
</evidence>
<dbReference type="InterPro" id="IPR036412">
    <property type="entry name" value="HAD-like_sf"/>
</dbReference>
<comment type="caution">
    <text evidence="25">The sequence shown here is derived from an EMBL/GenBank/DDBJ whole genome shotgun (WGS) entry which is preliminary data.</text>
</comment>
<dbReference type="GO" id="GO:0016887">
    <property type="term" value="F:ATP hydrolysis activity"/>
    <property type="evidence" value="ECO:0007669"/>
    <property type="project" value="InterPro"/>
</dbReference>
<evidence type="ECO:0000256" key="14">
    <source>
        <dbReference type="ARBA" id="ARBA00022842"/>
    </source>
</evidence>
<feature type="transmembrane region" description="Helical" evidence="23">
    <location>
        <begin position="279"/>
        <end position="297"/>
    </location>
</feature>
<dbReference type="CDD" id="cd02094">
    <property type="entry name" value="P-type_ATPase_Cu-like"/>
    <property type="match status" value="1"/>
</dbReference>
<dbReference type="SFLD" id="SFLDG00002">
    <property type="entry name" value="C1.7:_P-type_atpase_like"/>
    <property type="match status" value="1"/>
</dbReference>
<dbReference type="SUPFAM" id="SSF56784">
    <property type="entry name" value="HAD-like"/>
    <property type="match status" value="1"/>
</dbReference>
<evidence type="ECO:0000256" key="5">
    <source>
        <dbReference type="ARBA" id="ARBA00022448"/>
    </source>
</evidence>
<comment type="similarity">
    <text evidence="2 23">Belongs to the cation transport ATPase (P-type) (TC 3.A.3) family. Type IB subfamily.</text>
</comment>
<dbReference type="InterPro" id="IPR008250">
    <property type="entry name" value="ATPase_P-typ_transduc_dom_A_sf"/>
</dbReference>
<accession>A0A4R1G0J7</accession>
<evidence type="ECO:0000256" key="1">
    <source>
        <dbReference type="ARBA" id="ARBA00004651"/>
    </source>
</evidence>
<dbReference type="InterPro" id="IPR001757">
    <property type="entry name" value="P_typ_ATPase"/>
</dbReference>
<proteinExistence type="inferred from homology"/>
<evidence type="ECO:0000256" key="3">
    <source>
        <dbReference type="ARBA" id="ARBA00012517"/>
    </source>
</evidence>
<evidence type="ECO:0000256" key="19">
    <source>
        <dbReference type="ARBA" id="ARBA00023136"/>
    </source>
</evidence>
<dbReference type="PRINTS" id="PR00119">
    <property type="entry name" value="CATATPASE"/>
</dbReference>
<feature type="transmembrane region" description="Helical" evidence="23">
    <location>
        <begin position="184"/>
        <end position="200"/>
    </location>
</feature>
<feature type="transmembrane region" description="Helical" evidence="23">
    <location>
        <begin position="212"/>
        <end position="234"/>
    </location>
</feature>
<dbReference type="CDD" id="cd00371">
    <property type="entry name" value="HMA"/>
    <property type="match status" value="2"/>
</dbReference>
<keyword evidence="7" id="KW-0597">Phosphoprotein</keyword>
<dbReference type="InterPro" id="IPR018303">
    <property type="entry name" value="ATPase_P-typ_P_site"/>
</dbReference>
<dbReference type="RefSeq" id="WP_132687920.1">
    <property type="nucleotide sequence ID" value="NZ_SMFT01000001.1"/>
</dbReference>
<dbReference type="InterPro" id="IPR023299">
    <property type="entry name" value="ATPase_P-typ_cyto_dom_N"/>
</dbReference>
<evidence type="ECO:0000256" key="11">
    <source>
        <dbReference type="ARBA" id="ARBA00022741"/>
    </source>
</evidence>
<evidence type="ECO:0000256" key="12">
    <source>
        <dbReference type="ARBA" id="ARBA00022796"/>
    </source>
</evidence>
<evidence type="ECO:0000256" key="20">
    <source>
        <dbReference type="ARBA" id="ARBA00029719"/>
    </source>
</evidence>
<gene>
    <name evidence="25" type="ORF">EV694_0172</name>
</gene>
<dbReference type="GO" id="GO:0005524">
    <property type="term" value="F:ATP binding"/>
    <property type="evidence" value="ECO:0007669"/>
    <property type="project" value="UniProtKB-UniRule"/>
</dbReference>
<evidence type="ECO:0000256" key="18">
    <source>
        <dbReference type="ARBA" id="ARBA00023065"/>
    </source>
</evidence>
<keyword evidence="15" id="KW-1278">Translocase</keyword>
<evidence type="ECO:0000256" key="9">
    <source>
        <dbReference type="ARBA" id="ARBA00022723"/>
    </source>
</evidence>
<dbReference type="GO" id="GO:0055070">
    <property type="term" value="P:copper ion homeostasis"/>
    <property type="evidence" value="ECO:0007669"/>
    <property type="project" value="TreeGrafter"/>
</dbReference>
<evidence type="ECO:0000256" key="7">
    <source>
        <dbReference type="ARBA" id="ARBA00022553"/>
    </source>
</evidence>
<feature type="transmembrane region" description="Helical" evidence="23">
    <location>
        <begin position="431"/>
        <end position="453"/>
    </location>
</feature>
<keyword evidence="13 23" id="KW-0067">ATP-binding</keyword>
<dbReference type="SUPFAM" id="SSF81665">
    <property type="entry name" value="Calcium ATPase, transmembrane domain M"/>
    <property type="match status" value="1"/>
</dbReference>
<keyword evidence="16 23" id="KW-1133">Transmembrane helix</keyword>
<dbReference type="InterPro" id="IPR027256">
    <property type="entry name" value="P-typ_ATPase_IB"/>
</dbReference>
<dbReference type="Pfam" id="PF00403">
    <property type="entry name" value="HMA"/>
    <property type="match status" value="2"/>
</dbReference>
<dbReference type="GO" id="GO:0060003">
    <property type="term" value="P:copper ion export"/>
    <property type="evidence" value="ECO:0007669"/>
    <property type="project" value="UniProtKB-ARBA"/>
</dbReference>
<dbReference type="InterPro" id="IPR023214">
    <property type="entry name" value="HAD_sf"/>
</dbReference>
<keyword evidence="26" id="KW-1185">Reference proteome</keyword>
<organism evidence="25 26">
    <name type="scientific">Volucribacter psittacicida</name>
    <dbReference type="NCBI Taxonomy" id="203482"/>
    <lineage>
        <taxon>Bacteria</taxon>
        <taxon>Pseudomonadati</taxon>
        <taxon>Pseudomonadota</taxon>
        <taxon>Gammaproteobacteria</taxon>
        <taxon>Pasteurellales</taxon>
        <taxon>Pasteurellaceae</taxon>
        <taxon>Volucribacter</taxon>
    </lineage>
</organism>
<keyword evidence="11 23" id="KW-0547">Nucleotide-binding</keyword>
<dbReference type="EC" id="7.2.2.8" evidence="3"/>